<evidence type="ECO:0000256" key="2">
    <source>
        <dbReference type="ARBA" id="ARBA00007362"/>
    </source>
</evidence>
<protein>
    <submittedName>
        <fullName evidence="5">Drug/metabolite transporter, DME family</fullName>
    </submittedName>
</protein>
<feature type="transmembrane region" description="Helical" evidence="3">
    <location>
        <begin position="188"/>
        <end position="207"/>
    </location>
</feature>
<evidence type="ECO:0000259" key="4">
    <source>
        <dbReference type="Pfam" id="PF00892"/>
    </source>
</evidence>
<evidence type="ECO:0000313" key="5">
    <source>
        <dbReference type="EMBL" id="SMO36522.1"/>
    </source>
</evidence>
<feature type="domain" description="EamA" evidence="4">
    <location>
        <begin position="157"/>
        <end position="286"/>
    </location>
</feature>
<dbReference type="PANTHER" id="PTHR22911:SF79">
    <property type="entry name" value="MOBA-LIKE NTP TRANSFERASE DOMAIN-CONTAINING PROTEIN"/>
    <property type="match status" value="1"/>
</dbReference>
<dbReference type="InterPro" id="IPR000620">
    <property type="entry name" value="EamA_dom"/>
</dbReference>
<dbReference type="Proteomes" id="UP000315636">
    <property type="component" value="Unassembled WGS sequence"/>
</dbReference>
<dbReference type="GO" id="GO:0016020">
    <property type="term" value="C:membrane"/>
    <property type="evidence" value="ECO:0007669"/>
    <property type="project" value="InterPro"/>
</dbReference>
<name>A0A521ANY6_9BACL</name>
<dbReference type="RefSeq" id="WP_142503957.1">
    <property type="nucleotide sequence ID" value="NZ_FXTI01000001.1"/>
</dbReference>
<reference evidence="5 6" key="1">
    <citation type="submission" date="2017-05" db="EMBL/GenBank/DDBJ databases">
        <authorList>
            <person name="Varghese N."/>
            <person name="Submissions S."/>
        </authorList>
    </citation>
    <scope>NUCLEOTIDE SEQUENCE [LARGE SCALE GENOMIC DNA]</scope>
    <source>
        <strain evidence="5 6">DSM 45474</strain>
    </source>
</reference>
<evidence type="ECO:0000313" key="6">
    <source>
        <dbReference type="Proteomes" id="UP000315636"/>
    </source>
</evidence>
<feature type="domain" description="EamA" evidence="4">
    <location>
        <begin position="3"/>
        <end position="142"/>
    </location>
</feature>
<feature type="transmembrane region" description="Helical" evidence="3">
    <location>
        <begin position="29"/>
        <end position="51"/>
    </location>
</feature>
<gene>
    <name evidence="5" type="ORF">SAMN06264849_101257</name>
</gene>
<feature type="transmembrane region" description="Helical" evidence="3">
    <location>
        <begin position="269"/>
        <end position="289"/>
    </location>
</feature>
<accession>A0A521ANY6</accession>
<dbReference type="PANTHER" id="PTHR22911">
    <property type="entry name" value="ACYL-MALONYL CONDENSING ENZYME-RELATED"/>
    <property type="match status" value="1"/>
</dbReference>
<comment type="similarity">
    <text evidence="2">Belongs to the EamA transporter family.</text>
</comment>
<dbReference type="InterPro" id="IPR037185">
    <property type="entry name" value="EmrE-like"/>
</dbReference>
<evidence type="ECO:0000256" key="1">
    <source>
        <dbReference type="ARBA" id="ARBA00004127"/>
    </source>
</evidence>
<sequence length="300" mass="32802">MRFAMLLVCMAAMMWGTAGLIGKWLSVEHHLAPLTIGAWRLLFGVPMMLLAAWMERKRRGSAQPLHTSHKHLLFLFGTGIAGYQISYFSAVDRTMVSTATLITICLAPVLVAVCARWFLREPWSRKTGWALLLGITGTALLIGVDSLSGLSDTHFLLGNGLALVAAFCYGGYTLVGKRLLSGMEPFRIIAWAFSIGALLMLPFVTFPPLDLQIWGALFLLGWVPTGLAYILYIWGLKRTTATQASVAGLLEPLTATVLAVTLLDEQLHAYGWVGVIVLLLSMLLLSTSANNRVKNEVLKQ</sequence>
<feature type="transmembrane region" description="Helical" evidence="3">
    <location>
        <begin position="131"/>
        <end position="150"/>
    </location>
</feature>
<dbReference type="EMBL" id="FXTI01000001">
    <property type="protein sequence ID" value="SMO36522.1"/>
    <property type="molecule type" value="Genomic_DNA"/>
</dbReference>
<comment type="subcellular location">
    <subcellularLocation>
        <location evidence="1">Endomembrane system</location>
        <topology evidence="1">Multi-pass membrane protein</topology>
    </subcellularLocation>
</comment>
<feature type="transmembrane region" description="Helical" evidence="3">
    <location>
        <begin position="246"/>
        <end position="263"/>
    </location>
</feature>
<keyword evidence="3" id="KW-0472">Membrane</keyword>
<feature type="transmembrane region" description="Helical" evidence="3">
    <location>
        <begin position="96"/>
        <end position="119"/>
    </location>
</feature>
<feature type="transmembrane region" description="Helical" evidence="3">
    <location>
        <begin position="213"/>
        <end position="234"/>
    </location>
</feature>
<keyword evidence="3" id="KW-1133">Transmembrane helix</keyword>
<evidence type="ECO:0000256" key="3">
    <source>
        <dbReference type="SAM" id="Phobius"/>
    </source>
</evidence>
<keyword evidence="3" id="KW-0812">Transmembrane</keyword>
<organism evidence="5 6">
    <name type="scientific">Melghirimyces algeriensis</name>
    <dbReference type="NCBI Taxonomy" id="910412"/>
    <lineage>
        <taxon>Bacteria</taxon>
        <taxon>Bacillati</taxon>
        <taxon>Bacillota</taxon>
        <taxon>Bacilli</taxon>
        <taxon>Bacillales</taxon>
        <taxon>Thermoactinomycetaceae</taxon>
        <taxon>Melghirimyces</taxon>
    </lineage>
</organism>
<dbReference type="OrthoDB" id="9787117at2"/>
<feature type="transmembrane region" description="Helical" evidence="3">
    <location>
        <begin position="72"/>
        <end position="90"/>
    </location>
</feature>
<dbReference type="Pfam" id="PF00892">
    <property type="entry name" value="EamA"/>
    <property type="match status" value="2"/>
</dbReference>
<keyword evidence="6" id="KW-1185">Reference proteome</keyword>
<proteinExistence type="inferred from homology"/>
<feature type="transmembrane region" description="Helical" evidence="3">
    <location>
        <begin position="156"/>
        <end position="176"/>
    </location>
</feature>
<dbReference type="AlphaFoldDB" id="A0A521ANY6"/>
<dbReference type="SUPFAM" id="SSF103481">
    <property type="entry name" value="Multidrug resistance efflux transporter EmrE"/>
    <property type="match status" value="2"/>
</dbReference>